<dbReference type="Pfam" id="PF00139">
    <property type="entry name" value="Lectin_legB"/>
    <property type="match status" value="1"/>
</dbReference>
<dbReference type="Gene3D" id="2.60.120.200">
    <property type="match status" value="1"/>
</dbReference>
<comment type="similarity">
    <text evidence="1">Belongs to the leguminous lectin family.</text>
</comment>
<feature type="domain" description="Legume lectin" evidence="4">
    <location>
        <begin position="37"/>
        <end position="265"/>
    </location>
</feature>
<reference evidence="5 6" key="1">
    <citation type="submission" date="2019-01" db="EMBL/GenBank/DDBJ databases">
        <title>Sequencing of cultivated peanut Arachis hypogaea provides insights into genome evolution and oil improvement.</title>
        <authorList>
            <person name="Chen X."/>
        </authorList>
    </citation>
    <scope>NUCLEOTIDE SEQUENCE [LARGE SCALE GENOMIC DNA]</scope>
    <source>
        <strain evidence="6">cv. Fuhuasheng</strain>
        <tissue evidence="5">Leaves</tissue>
    </source>
</reference>
<dbReference type="InterPro" id="IPR019825">
    <property type="entry name" value="Lectin_legB_Mn/Ca_BS"/>
</dbReference>
<keyword evidence="3" id="KW-1133">Transmembrane helix</keyword>
<keyword evidence="6" id="KW-1185">Reference proteome</keyword>
<dbReference type="PROSITE" id="PS00308">
    <property type="entry name" value="LECTIN_LEGUME_ALPHA"/>
    <property type="match status" value="1"/>
</dbReference>
<evidence type="ECO:0000256" key="2">
    <source>
        <dbReference type="ARBA" id="ARBA00022734"/>
    </source>
</evidence>
<dbReference type="CDD" id="cd06899">
    <property type="entry name" value="lectin_legume_LecRK_Arcelin_ConA"/>
    <property type="match status" value="1"/>
</dbReference>
<dbReference type="InterPro" id="IPR000985">
    <property type="entry name" value="Lectin_LegA_CS"/>
</dbReference>
<dbReference type="AlphaFoldDB" id="A0A444XRU7"/>
<dbReference type="PANTHER" id="PTHR32401:SF47">
    <property type="entry name" value="LEGUME LECTIN DOMAIN-CONTAINING PROTEIN"/>
    <property type="match status" value="1"/>
</dbReference>
<keyword evidence="2" id="KW-0430">Lectin</keyword>
<dbReference type="GO" id="GO:0030246">
    <property type="term" value="F:carbohydrate binding"/>
    <property type="evidence" value="ECO:0007669"/>
    <property type="project" value="UniProtKB-KW"/>
</dbReference>
<protein>
    <recommendedName>
        <fullName evidence="4">Legume lectin domain-containing protein</fullName>
    </recommendedName>
</protein>
<comment type="caution">
    <text evidence="5">The sequence shown here is derived from an EMBL/GenBank/DDBJ whole genome shotgun (WGS) entry which is preliminary data.</text>
</comment>
<evidence type="ECO:0000256" key="1">
    <source>
        <dbReference type="ARBA" id="ARBA00007606"/>
    </source>
</evidence>
<dbReference type="InterPro" id="IPR001220">
    <property type="entry name" value="Legume_lectin_dom"/>
</dbReference>
<dbReference type="PANTHER" id="PTHR32401">
    <property type="entry name" value="CONCANAVALIN A-LIKE LECTIN FAMILY PROTEIN"/>
    <property type="match status" value="1"/>
</dbReference>
<evidence type="ECO:0000313" key="5">
    <source>
        <dbReference type="EMBL" id="RYQ92432.1"/>
    </source>
</evidence>
<feature type="transmembrane region" description="Helical" evidence="3">
    <location>
        <begin position="7"/>
        <end position="25"/>
    </location>
</feature>
<dbReference type="STRING" id="3818.A0A444XRU7"/>
<dbReference type="InterPro" id="IPR013320">
    <property type="entry name" value="ConA-like_dom_sf"/>
</dbReference>
<evidence type="ECO:0000313" key="6">
    <source>
        <dbReference type="Proteomes" id="UP000289738"/>
    </source>
</evidence>
<evidence type="ECO:0000256" key="3">
    <source>
        <dbReference type="SAM" id="Phobius"/>
    </source>
</evidence>
<gene>
    <name evidence="5" type="ORF">Ahy_B09g098661</name>
</gene>
<organism evidence="5 6">
    <name type="scientific">Arachis hypogaea</name>
    <name type="common">Peanut</name>
    <dbReference type="NCBI Taxonomy" id="3818"/>
    <lineage>
        <taxon>Eukaryota</taxon>
        <taxon>Viridiplantae</taxon>
        <taxon>Streptophyta</taxon>
        <taxon>Embryophyta</taxon>
        <taxon>Tracheophyta</taxon>
        <taxon>Spermatophyta</taxon>
        <taxon>Magnoliopsida</taxon>
        <taxon>eudicotyledons</taxon>
        <taxon>Gunneridae</taxon>
        <taxon>Pentapetalae</taxon>
        <taxon>rosids</taxon>
        <taxon>fabids</taxon>
        <taxon>Fabales</taxon>
        <taxon>Fabaceae</taxon>
        <taxon>Papilionoideae</taxon>
        <taxon>50 kb inversion clade</taxon>
        <taxon>dalbergioids sensu lato</taxon>
        <taxon>Dalbergieae</taxon>
        <taxon>Pterocarpus clade</taxon>
        <taxon>Arachis</taxon>
    </lineage>
</organism>
<dbReference type="InterPro" id="IPR050258">
    <property type="entry name" value="Leguminous_Lectin"/>
</dbReference>
<name>A0A444XRU7_ARAHY</name>
<dbReference type="Proteomes" id="UP000289738">
    <property type="component" value="Chromosome B09"/>
</dbReference>
<accession>A0A444XRU7</accession>
<dbReference type="PROSITE" id="PS00307">
    <property type="entry name" value="LECTIN_LEGUME_BETA"/>
    <property type="match status" value="1"/>
</dbReference>
<dbReference type="SUPFAM" id="SSF49899">
    <property type="entry name" value="Concanavalin A-like lectins/glucanases"/>
    <property type="match status" value="1"/>
</dbReference>
<evidence type="ECO:0000259" key="4">
    <source>
        <dbReference type="Pfam" id="PF00139"/>
    </source>
</evidence>
<sequence length="320" mass="35421">MGIPNKPIPLLAILTIPLIIIIIMIQTVNSTNEIAVTFENFENDYEIELEGDASLSSNKEVQLTKINPANGNPLPQSVGRLSYATPIRLWDKTTGEVANLTTVFKFLIKAPYNTPPADGLAFFIAPHDATLPPDSHGSLLGLFPGPPGEIRTNNIVAVEFDTFTNHGYQDPDYKHIGIDVNSIVSEATTEWKYWRNGVTEKVRVEYNPYTKKLTVSAYYTSGEIIKLSHSIDLTTVLPEWVKVGFSGATGDYTQTNSIQSWFLHAKLVTVDSASLSLSFTGHHRRLLASSHCRLVANQSHRRHRILFTTAGSSTRTLIIT</sequence>
<keyword evidence="3" id="KW-0472">Membrane</keyword>
<keyword evidence="3" id="KW-0812">Transmembrane</keyword>
<proteinExistence type="inferred from homology"/>
<dbReference type="EMBL" id="SDMP01000019">
    <property type="protein sequence ID" value="RYQ92432.1"/>
    <property type="molecule type" value="Genomic_DNA"/>
</dbReference>